<organism evidence="4 5">
    <name type="scientific">Streptomyces noboritoensis</name>
    <dbReference type="NCBI Taxonomy" id="67337"/>
    <lineage>
        <taxon>Bacteria</taxon>
        <taxon>Bacillati</taxon>
        <taxon>Actinomycetota</taxon>
        <taxon>Actinomycetes</taxon>
        <taxon>Kitasatosporales</taxon>
        <taxon>Streptomycetaceae</taxon>
        <taxon>Streptomyces</taxon>
    </lineage>
</organism>
<dbReference type="Pfam" id="PF14016">
    <property type="entry name" value="DUF4232"/>
    <property type="match status" value="1"/>
</dbReference>
<feature type="region of interest" description="Disordered" evidence="1">
    <location>
        <begin position="27"/>
        <end position="52"/>
    </location>
</feature>
<feature type="compositionally biased region" description="Polar residues" evidence="1">
    <location>
        <begin position="293"/>
        <end position="302"/>
    </location>
</feature>
<keyword evidence="2" id="KW-0732">Signal</keyword>
<feature type="chain" id="PRO_5046005297" evidence="2">
    <location>
        <begin position="21"/>
        <end position="318"/>
    </location>
</feature>
<feature type="compositionally biased region" description="Polar residues" evidence="1">
    <location>
        <begin position="27"/>
        <end position="42"/>
    </location>
</feature>
<keyword evidence="5" id="KW-1185">Reference proteome</keyword>
<evidence type="ECO:0000313" key="5">
    <source>
        <dbReference type="Proteomes" id="UP001589887"/>
    </source>
</evidence>
<name>A0ABV6TB56_9ACTN</name>
<sequence>MRPAALLSVCALTASTVLVAGCGSEDTASGSRAASGSPTCTSRPPVGEPSELKRDGVTILGQDCGPSADARTKFQVTNAESEPFAFTVSFEVLNGAGEVVSNPRRTLASVPPGRTVQDTVALGDVPTSGVRVRIGKVRAIPADEASEVSAKCPPSGMRVTTDEGDAAMGLRVVGMRLINCGTGVIRTDGYPRLQLLDERRRPVTGVRILDGTGAISTAGGPDTPPRPVTLRPGETASASLMWRNTTESGAPVNIPYVRVTVKPGSPTAIVTPELDLGTTGRLGVGPWTKETKGQASRPTTPDSLGGGRPGPTAPSTGE</sequence>
<evidence type="ECO:0000313" key="4">
    <source>
        <dbReference type="EMBL" id="MFC0843011.1"/>
    </source>
</evidence>
<reference evidence="4 5" key="1">
    <citation type="submission" date="2024-09" db="EMBL/GenBank/DDBJ databases">
        <authorList>
            <person name="Sun Q."/>
            <person name="Mori K."/>
        </authorList>
    </citation>
    <scope>NUCLEOTIDE SEQUENCE [LARGE SCALE GENOMIC DNA]</scope>
    <source>
        <strain evidence="4 5">JCM 4557</strain>
    </source>
</reference>
<evidence type="ECO:0000256" key="1">
    <source>
        <dbReference type="SAM" id="MobiDB-lite"/>
    </source>
</evidence>
<accession>A0ABV6TB56</accession>
<protein>
    <submittedName>
        <fullName evidence="4">DUF4232 domain-containing protein</fullName>
    </submittedName>
</protein>
<feature type="domain" description="DUF4232" evidence="3">
    <location>
        <begin position="152"/>
        <end position="288"/>
    </location>
</feature>
<gene>
    <name evidence="4" type="ORF">ACFH04_04535</name>
</gene>
<dbReference type="Proteomes" id="UP001589887">
    <property type="component" value="Unassembled WGS sequence"/>
</dbReference>
<proteinExistence type="predicted"/>
<dbReference type="PROSITE" id="PS51257">
    <property type="entry name" value="PROKAR_LIPOPROTEIN"/>
    <property type="match status" value="1"/>
</dbReference>
<feature type="signal peptide" evidence="2">
    <location>
        <begin position="1"/>
        <end position="20"/>
    </location>
</feature>
<evidence type="ECO:0000256" key="2">
    <source>
        <dbReference type="SAM" id="SignalP"/>
    </source>
</evidence>
<dbReference type="InterPro" id="IPR025326">
    <property type="entry name" value="DUF4232"/>
</dbReference>
<feature type="region of interest" description="Disordered" evidence="1">
    <location>
        <begin position="270"/>
        <end position="318"/>
    </location>
</feature>
<dbReference type="EMBL" id="JBHMQV010000001">
    <property type="protein sequence ID" value="MFC0843011.1"/>
    <property type="molecule type" value="Genomic_DNA"/>
</dbReference>
<comment type="caution">
    <text evidence="4">The sequence shown here is derived from an EMBL/GenBank/DDBJ whole genome shotgun (WGS) entry which is preliminary data.</text>
</comment>
<evidence type="ECO:0000259" key="3">
    <source>
        <dbReference type="Pfam" id="PF14016"/>
    </source>
</evidence>
<dbReference type="RefSeq" id="WP_394316800.1">
    <property type="nucleotide sequence ID" value="NZ_JBHMQV010000001.1"/>
</dbReference>